<keyword evidence="4" id="KW-1185">Reference proteome</keyword>
<evidence type="ECO:0000313" key="3">
    <source>
        <dbReference type="EMBL" id="KIW49764.1"/>
    </source>
</evidence>
<dbReference type="PANTHER" id="PTHR46622:SF1">
    <property type="entry name" value="DNA-DEPENDENT METALLOPROTEASE WSS1"/>
    <property type="match status" value="1"/>
</dbReference>
<dbReference type="PROSITE" id="PS51397">
    <property type="entry name" value="WLM"/>
    <property type="match status" value="1"/>
</dbReference>
<accession>A0A0D2EPM0</accession>
<feature type="compositionally biased region" description="Acidic residues" evidence="1">
    <location>
        <begin position="272"/>
        <end position="291"/>
    </location>
</feature>
<feature type="region of interest" description="Disordered" evidence="1">
    <location>
        <begin position="335"/>
        <end position="423"/>
    </location>
</feature>
<evidence type="ECO:0000259" key="2">
    <source>
        <dbReference type="PROSITE" id="PS51397"/>
    </source>
</evidence>
<feature type="region of interest" description="Disordered" evidence="1">
    <location>
        <begin position="264"/>
        <end position="298"/>
    </location>
</feature>
<dbReference type="OrthoDB" id="447842at2759"/>
<dbReference type="RefSeq" id="XP_013310348.1">
    <property type="nucleotide sequence ID" value="XM_013454894.1"/>
</dbReference>
<feature type="compositionally biased region" description="Low complexity" evidence="1">
    <location>
        <begin position="413"/>
        <end position="423"/>
    </location>
</feature>
<proteinExistence type="predicted"/>
<feature type="domain" description="WLM" evidence="2">
    <location>
        <begin position="11"/>
        <end position="260"/>
    </location>
</feature>
<sequence length="494" mass="54783">MPLNTLRLNHQKSSHPNDRVVFIKPLPRPASEQADYDLADTFLRAIAAQCLPIMKNHYLSVTTLEEYEPNREFIGRNFNNGEIIQLVLRSKNGGWVPFNMVQMVMMHELAHNTHMNHGKGFWKTRNVYAEEMKGLWAKNYTGEGFWGSGRTLTDMGAVMGNNILTSQELEGLPLCGGTFRSRRRKRKAKGADGKELTWKEKKERRIEKKFGKNGVALGEDEDMRLGLEINRKGAIGGKPRVAQSKRGRELRAAAALARFETNKQEAAALKDQEEDEYESTEGEYEDVDAGQEDAKDVNGERMLDTYGQGMIKVCEDEDKDDANVQNELKELEGLDRYFKPLRPNEGAGHEKPIDSEHSESAPIYRPECGKPPDESGLDATAHEVQASIPSSSLKASEPKAVTTPDTLHAGDKTAANGTTAAASTRPSPTLTCPICSLENPRLNATCIACAHVLDPKKDPRHWSCQSETCKDNGTAYLNAGDVGVCGICRTRRPV</sequence>
<dbReference type="GO" id="GO:0005634">
    <property type="term" value="C:nucleus"/>
    <property type="evidence" value="ECO:0007669"/>
    <property type="project" value="TreeGrafter"/>
</dbReference>
<evidence type="ECO:0000256" key="1">
    <source>
        <dbReference type="SAM" id="MobiDB-lite"/>
    </source>
</evidence>
<dbReference type="InterPro" id="IPR053000">
    <property type="entry name" value="WSS1-like_metalloprotease"/>
</dbReference>
<dbReference type="Proteomes" id="UP000054342">
    <property type="component" value="Unassembled WGS sequence"/>
</dbReference>
<reference evidence="3 4" key="1">
    <citation type="submission" date="2015-01" db="EMBL/GenBank/DDBJ databases">
        <title>The Genome Sequence of Exophiala xenobiotica CBS118157.</title>
        <authorList>
            <consortium name="The Broad Institute Genomics Platform"/>
            <person name="Cuomo C."/>
            <person name="de Hoog S."/>
            <person name="Gorbushina A."/>
            <person name="Stielow B."/>
            <person name="Teixiera M."/>
            <person name="Abouelleil A."/>
            <person name="Chapman S.B."/>
            <person name="Priest M."/>
            <person name="Young S.K."/>
            <person name="Wortman J."/>
            <person name="Nusbaum C."/>
            <person name="Birren B."/>
        </authorList>
    </citation>
    <scope>NUCLEOTIDE SEQUENCE [LARGE SCALE GENOMIC DNA]</scope>
    <source>
        <strain evidence="3 4">CBS 118157</strain>
    </source>
</reference>
<evidence type="ECO:0000313" key="4">
    <source>
        <dbReference type="Proteomes" id="UP000054342"/>
    </source>
</evidence>
<dbReference type="InterPro" id="IPR013536">
    <property type="entry name" value="WLM_dom"/>
</dbReference>
<feature type="compositionally biased region" description="Basic and acidic residues" evidence="1">
    <location>
        <begin position="347"/>
        <end position="359"/>
    </location>
</feature>
<dbReference type="Pfam" id="PF08325">
    <property type="entry name" value="WLM"/>
    <property type="match status" value="1"/>
</dbReference>
<dbReference type="GeneID" id="25333321"/>
<dbReference type="PANTHER" id="PTHR46622">
    <property type="entry name" value="DNA-DEPENDENT METALLOPROTEASE WSS1"/>
    <property type="match status" value="1"/>
</dbReference>
<dbReference type="GO" id="GO:0008237">
    <property type="term" value="F:metallopeptidase activity"/>
    <property type="evidence" value="ECO:0007669"/>
    <property type="project" value="TreeGrafter"/>
</dbReference>
<dbReference type="GO" id="GO:0006281">
    <property type="term" value="P:DNA repair"/>
    <property type="evidence" value="ECO:0007669"/>
    <property type="project" value="TreeGrafter"/>
</dbReference>
<organism evidence="3 4">
    <name type="scientific">Exophiala xenobiotica</name>
    <dbReference type="NCBI Taxonomy" id="348802"/>
    <lineage>
        <taxon>Eukaryota</taxon>
        <taxon>Fungi</taxon>
        <taxon>Dikarya</taxon>
        <taxon>Ascomycota</taxon>
        <taxon>Pezizomycotina</taxon>
        <taxon>Eurotiomycetes</taxon>
        <taxon>Chaetothyriomycetidae</taxon>
        <taxon>Chaetothyriales</taxon>
        <taxon>Herpotrichiellaceae</taxon>
        <taxon>Exophiala</taxon>
    </lineage>
</organism>
<dbReference type="STRING" id="348802.A0A0D2EPM0"/>
<dbReference type="Gene3D" id="3.30.2010.10">
    <property type="entry name" value="Metalloproteases ('zincins'), catalytic domain"/>
    <property type="match status" value="1"/>
</dbReference>
<dbReference type="HOGENOM" id="CLU_025898_1_0_1"/>
<protein>
    <recommendedName>
        <fullName evidence="2">WLM domain-containing protein</fullName>
    </recommendedName>
</protein>
<name>A0A0D2EPM0_9EURO</name>
<dbReference type="EMBL" id="KN847323">
    <property type="protein sequence ID" value="KIW49764.1"/>
    <property type="molecule type" value="Genomic_DNA"/>
</dbReference>
<gene>
    <name evidence="3" type="ORF">PV05_11413</name>
</gene>
<dbReference type="AlphaFoldDB" id="A0A0D2EPM0"/>